<protein>
    <submittedName>
        <fullName evidence="2">Acetyltransferase</fullName>
        <ecNumber evidence="2">2.3.1.-</ecNumber>
    </submittedName>
</protein>
<dbReference type="AlphaFoldDB" id="A0A645F0T8"/>
<dbReference type="EMBL" id="VSSQ01052143">
    <property type="protein sequence ID" value="MPN06244.1"/>
    <property type="molecule type" value="Genomic_DNA"/>
</dbReference>
<evidence type="ECO:0000259" key="1">
    <source>
        <dbReference type="PROSITE" id="PS51186"/>
    </source>
</evidence>
<dbReference type="InterPro" id="IPR016181">
    <property type="entry name" value="Acyl_CoA_acyltransferase"/>
</dbReference>
<dbReference type="PANTHER" id="PTHR43415">
    <property type="entry name" value="SPERMIDINE N(1)-ACETYLTRANSFERASE"/>
    <property type="match status" value="1"/>
</dbReference>
<name>A0A645F0T8_9ZZZZ</name>
<evidence type="ECO:0000313" key="2">
    <source>
        <dbReference type="EMBL" id="MPN06244.1"/>
    </source>
</evidence>
<dbReference type="InterPro" id="IPR000182">
    <property type="entry name" value="GNAT_dom"/>
</dbReference>
<keyword evidence="2" id="KW-0012">Acyltransferase</keyword>
<sequence length="187" mass="22016">MKLTNEKEIEQKEPSPRLVLSEIEQDDIEIMYEWFKDTEFLKFYDYVPPVPLNKEQVNEMFSYYKNGGKSKVFAIKLIENNQIVGLAGFDDIVKDNYVATLFIGLGSKDTRGKGYGWEALKQLLHYGFNNLNFHRIQLNVLEFNESAIALYEKAGFKKEGIFREFVLRDNKRYDLLLYGLLKQEWES</sequence>
<dbReference type="EC" id="2.3.1.-" evidence="2"/>
<dbReference type="SUPFAM" id="SSF55729">
    <property type="entry name" value="Acyl-CoA N-acyltransferases (Nat)"/>
    <property type="match status" value="1"/>
</dbReference>
<organism evidence="2">
    <name type="scientific">bioreactor metagenome</name>
    <dbReference type="NCBI Taxonomy" id="1076179"/>
    <lineage>
        <taxon>unclassified sequences</taxon>
        <taxon>metagenomes</taxon>
        <taxon>ecological metagenomes</taxon>
    </lineage>
</organism>
<dbReference type="Pfam" id="PF13302">
    <property type="entry name" value="Acetyltransf_3"/>
    <property type="match status" value="1"/>
</dbReference>
<dbReference type="PANTHER" id="PTHR43415:SF5">
    <property type="entry name" value="ACETYLTRANSFERASE"/>
    <property type="match status" value="1"/>
</dbReference>
<proteinExistence type="predicted"/>
<dbReference type="GO" id="GO:0016747">
    <property type="term" value="F:acyltransferase activity, transferring groups other than amino-acyl groups"/>
    <property type="evidence" value="ECO:0007669"/>
    <property type="project" value="InterPro"/>
</dbReference>
<gene>
    <name evidence="2" type="ORF">SDC9_153500</name>
</gene>
<reference evidence="2" key="1">
    <citation type="submission" date="2019-08" db="EMBL/GenBank/DDBJ databases">
        <authorList>
            <person name="Kucharzyk K."/>
            <person name="Murdoch R.W."/>
            <person name="Higgins S."/>
            <person name="Loffler F."/>
        </authorList>
    </citation>
    <scope>NUCLEOTIDE SEQUENCE</scope>
</reference>
<feature type="domain" description="N-acetyltransferase" evidence="1">
    <location>
        <begin position="18"/>
        <end position="178"/>
    </location>
</feature>
<dbReference type="PROSITE" id="PS51186">
    <property type="entry name" value="GNAT"/>
    <property type="match status" value="1"/>
</dbReference>
<dbReference type="Gene3D" id="3.40.630.30">
    <property type="match status" value="1"/>
</dbReference>
<keyword evidence="2" id="KW-0808">Transferase</keyword>
<accession>A0A645F0T8</accession>
<comment type="caution">
    <text evidence="2">The sequence shown here is derived from an EMBL/GenBank/DDBJ whole genome shotgun (WGS) entry which is preliminary data.</text>
</comment>